<dbReference type="RefSeq" id="WP_106501750.1">
    <property type="nucleotide sequence ID" value="NZ_PXXO01000002.1"/>
</dbReference>
<gene>
    <name evidence="1" type="ORF">C7K55_01940</name>
</gene>
<name>A0A2P7MZZ1_9CYAN</name>
<comment type="caution">
    <text evidence="1">The sequence shown here is derived from an EMBL/GenBank/DDBJ whole genome shotgun (WGS) entry which is preliminary data.</text>
</comment>
<reference evidence="1 2" key="1">
    <citation type="journal article" date="2018" name="Environ. Microbiol.">
        <title>Ecological and genomic features of two widespread freshwater picocyanobacteria.</title>
        <authorList>
            <person name="Cabello-Yeves P.J."/>
            <person name="Picazo A."/>
            <person name="Camacho A."/>
            <person name="Callieri C."/>
            <person name="Rosselli R."/>
            <person name="Roda-Garcia J.J."/>
            <person name="Coutinho F.H."/>
            <person name="Rodriguez-Valera F."/>
        </authorList>
    </citation>
    <scope>NUCLEOTIDE SEQUENCE [LARGE SCALE GENOMIC DNA]</scope>
    <source>
        <strain evidence="1 2">Tous</strain>
    </source>
</reference>
<dbReference type="AlphaFoldDB" id="A0A2P7MZZ1"/>
<evidence type="ECO:0000313" key="1">
    <source>
        <dbReference type="EMBL" id="PSJ06779.1"/>
    </source>
</evidence>
<evidence type="ECO:0000313" key="2">
    <source>
        <dbReference type="Proteomes" id="UP000243002"/>
    </source>
</evidence>
<dbReference type="Proteomes" id="UP000243002">
    <property type="component" value="Unassembled WGS sequence"/>
</dbReference>
<sequence>MDDLAQSKIEVIVTVAEDRKANLKQIASELQIRGLELTAEPLEDLGMITGKALEMNLDQLKIVNGVTAVEKAGTVHIAPPDAEVQ</sequence>
<accession>A0A2P7MZZ1</accession>
<keyword evidence="2" id="KW-1185">Reference proteome</keyword>
<organism evidence="1 2">
    <name type="scientific">Cyanobium usitatum str. Tous</name>
    <dbReference type="NCBI Taxonomy" id="2116684"/>
    <lineage>
        <taxon>Bacteria</taxon>
        <taxon>Bacillati</taxon>
        <taxon>Cyanobacteriota</taxon>
        <taxon>Cyanophyceae</taxon>
        <taxon>Synechococcales</taxon>
        <taxon>Prochlorococcaceae</taxon>
        <taxon>Cyanobium</taxon>
    </lineage>
</organism>
<proteinExistence type="predicted"/>
<protein>
    <submittedName>
        <fullName evidence="1">Uncharacterized protein</fullName>
    </submittedName>
</protein>
<dbReference type="EMBL" id="PXXO01000002">
    <property type="protein sequence ID" value="PSJ06779.1"/>
    <property type="molecule type" value="Genomic_DNA"/>
</dbReference>